<evidence type="ECO:0000313" key="1">
    <source>
        <dbReference type="EMBL" id="POH73239.1"/>
    </source>
</evidence>
<dbReference type="EMBL" id="PPXC01000008">
    <property type="protein sequence ID" value="POH73239.1"/>
    <property type="molecule type" value="Genomic_DNA"/>
</dbReference>
<comment type="caution">
    <text evidence="1">The sequence shown here is derived from an EMBL/GenBank/DDBJ whole genome shotgun (WGS) entry which is preliminary data.</text>
</comment>
<dbReference type="AlphaFoldDB" id="A0A2S3ZVX3"/>
<name>A0A2S3ZVX3_ARTGL</name>
<protein>
    <recommendedName>
        <fullName evidence="3">DNA-binding protein</fullName>
    </recommendedName>
</protein>
<organism evidence="1 2">
    <name type="scientific">Arthrobacter glacialis</name>
    <dbReference type="NCBI Taxonomy" id="1664"/>
    <lineage>
        <taxon>Bacteria</taxon>
        <taxon>Bacillati</taxon>
        <taxon>Actinomycetota</taxon>
        <taxon>Actinomycetes</taxon>
        <taxon>Micrococcales</taxon>
        <taxon>Micrococcaceae</taxon>
        <taxon>Arthrobacter</taxon>
    </lineage>
</organism>
<dbReference type="RefSeq" id="WP_103465983.1">
    <property type="nucleotide sequence ID" value="NZ_PPXB01000014.1"/>
</dbReference>
<evidence type="ECO:0008006" key="3">
    <source>
        <dbReference type="Google" id="ProtNLM"/>
    </source>
</evidence>
<gene>
    <name evidence="1" type="ORF">CVS27_12105</name>
</gene>
<proteinExistence type="predicted"/>
<dbReference type="OrthoDB" id="3268233at2"/>
<keyword evidence="2" id="KW-1185">Reference proteome</keyword>
<reference evidence="1 2" key="1">
    <citation type="submission" date="2018-01" db="EMBL/GenBank/DDBJ databases">
        <title>Arthrobacter sp. nov., from glaciers in China.</title>
        <authorList>
            <person name="Liu Q."/>
            <person name="Xin Y.-H."/>
        </authorList>
    </citation>
    <scope>NUCLEOTIDE SEQUENCE [LARGE SCALE GENOMIC DNA]</scope>
    <source>
        <strain evidence="1 2">HLT2-12-2</strain>
    </source>
</reference>
<evidence type="ECO:0000313" key="2">
    <source>
        <dbReference type="Proteomes" id="UP000237061"/>
    </source>
</evidence>
<sequence length="109" mass="11879">MQYGEWPPAVAINELPPRGRAVCCGVVDAVTILPASASPAYTAIVTDRESHKLDPAAGNHRLRLVWIGRRRVPGVAAGTRLRVEGMVSLREGLPTMYNPRYEIIGTQES</sequence>
<accession>A0A2S3ZVX3</accession>
<dbReference type="Proteomes" id="UP000237061">
    <property type="component" value="Unassembled WGS sequence"/>
</dbReference>